<name>A0ABW0GRR8_9MICO</name>
<evidence type="ECO:0000256" key="1">
    <source>
        <dbReference type="SAM" id="MobiDB-lite"/>
    </source>
</evidence>
<evidence type="ECO:0000313" key="2">
    <source>
        <dbReference type="EMBL" id="MFC5382263.1"/>
    </source>
</evidence>
<proteinExistence type="predicted"/>
<evidence type="ECO:0000313" key="3">
    <source>
        <dbReference type="Proteomes" id="UP001596122"/>
    </source>
</evidence>
<reference evidence="3" key="1">
    <citation type="journal article" date="2019" name="Int. J. Syst. Evol. Microbiol.">
        <title>The Global Catalogue of Microorganisms (GCM) 10K type strain sequencing project: providing services to taxonomists for standard genome sequencing and annotation.</title>
        <authorList>
            <consortium name="The Broad Institute Genomics Platform"/>
            <consortium name="The Broad Institute Genome Sequencing Center for Infectious Disease"/>
            <person name="Wu L."/>
            <person name="Ma J."/>
        </authorList>
    </citation>
    <scope>NUCLEOTIDE SEQUENCE [LARGE SCALE GENOMIC DNA]</scope>
    <source>
        <strain evidence="3">CCUG 43114</strain>
    </source>
</reference>
<comment type="caution">
    <text evidence="2">The sequence shown here is derived from an EMBL/GenBank/DDBJ whole genome shotgun (WGS) entry which is preliminary data.</text>
</comment>
<sequence>MTAATVRVLALDVDRLRGSRPGLLRVLRDTAPDVALLSHVPVHPLSRHRLGALASDVGLLVAVGGPETAGAAVLVSLRAEPTATQTYRGGGGGAALAELRLTAGQRFRVGVVDTRGDDEARATAAGDVLALLGPGDDTPTVLAGDLPGSAGGDVLARRLADLTPGTGATTPADRPRVRPRGLLGGAATARPLDLPGAVGARPDLLSRVTPSRPDLVELVLP</sequence>
<feature type="region of interest" description="Disordered" evidence="1">
    <location>
        <begin position="163"/>
        <end position="194"/>
    </location>
</feature>
<dbReference type="EMBL" id="JBHSLD010000015">
    <property type="protein sequence ID" value="MFC5382263.1"/>
    <property type="molecule type" value="Genomic_DNA"/>
</dbReference>
<gene>
    <name evidence="2" type="ORF">ACFPJ6_15960</name>
</gene>
<accession>A0ABW0GRR8</accession>
<organism evidence="2 3">
    <name type="scientific">Aquipuribacter nitratireducens</name>
    <dbReference type="NCBI Taxonomy" id="650104"/>
    <lineage>
        <taxon>Bacteria</taxon>
        <taxon>Bacillati</taxon>
        <taxon>Actinomycetota</taxon>
        <taxon>Actinomycetes</taxon>
        <taxon>Micrococcales</taxon>
        <taxon>Intrasporangiaceae</taxon>
        <taxon>Aquipuribacter</taxon>
    </lineage>
</organism>
<dbReference type="RefSeq" id="WP_340271250.1">
    <property type="nucleotide sequence ID" value="NZ_JBBEOG010000010.1"/>
</dbReference>
<keyword evidence="3" id="KW-1185">Reference proteome</keyword>
<dbReference type="Proteomes" id="UP001596122">
    <property type="component" value="Unassembled WGS sequence"/>
</dbReference>
<protein>
    <submittedName>
        <fullName evidence="2">Uncharacterized protein</fullName>
    </submittedName>
</protein>